<accession>C8NAV0</accession>
<dbReference type="EMBL" id="ACKY01000096">
    <property type="protein sequence ID" value="EEV88251.1"/>
    <property type="molecule type" value="Genomic_DNA"/>
</dbReference>
<keyword evidence="2" id="KW-1185">Reference proteome</keyword>
<dbReference type="STRING" id="2718.CHUV0807_1902"/>
<dbReference type="InterPro" id="IPR043519">
    <property type="entry name" value="NT_sf"/>
</dbReference>
<organism evidence="1 2">
    <name type="scientific">Cardiobacterium hominis (strain ATCC 15826 / DSM 8339 / NCTC 10426 / 6573)</name>
    <dbReference type="NCBI Taxonomy" id="638300"/>
    <lineage>
        <taxon>Bacteria</taxon>
        <taxon>Pseudomonadati</taxon>
        <taxon>Pseudomonadota</taxon>
        <taxon>Gammaproteobacteria</taxon>
        <taxon>Cardiobacteriales</taxon>
        <taxon>Cardiobacteriaceae</taxon>
        <taxon>Cardiobacterium</taxon>
    </lineage>
</organism>
<dbReference type="Gene3D" id="3.30.460.10">
    <property type="entry name" value="Beta Polymerase, domain 2"/>
    <property type="match status" value="1"/>
</dbReference>
<reference evidence="1 2" key="1">
    <citation type="submission" date="2009-08" db="EMBL/GenBank/DDBJ databases">
        <authorList>
            <person name="Qin X."/>
            <person name="Bachman B."/>
            <person name="Battles P."/>
            <person name="Bell A."/>
            <person name="Bess C."/>
            <person name="Bickham C."/>
            <person name="Chaboub L."/>
            <person name="Chen D."/>
            <person name="Coyle M."/>
            <person name="Deiros D.R."/>
            <person name="Dinh H."/>
            <person name="Forbes L."/>
            <person name="Fowler G."/>
            <person name="Francisco L."/>
            <person name="Fu Q."/>
            <person name="Gubbala S."/>
            <person name="Hale W."/>
            <person name="Han Y."/>
            <person name="Hemphill L."/>
            <person name="Highlander S.K."/>
            <person name="Hirani K."/>
            <person name="Hogues M."/>
            <person name="Jackson L."/>
            <person name="Jakkamsetti A."/>
            <person name="Javaid M."/>
            <person name="Jiang H."/>
            <person name="Korchina V."/>
            <person name="Kovar C."/>
            <person name="Lara F."/>
            <person name="Lee S."/>
            <person name="Mata R."/>
            <person name="Mathew T."/>
            <person name="Moen C."/>
            <person name="Morales K."/>
            <person name="Munidasa M."/>
            <person name="Nazareth L."/>
            <person name="Ngo R."/>
            <person name="Nguyen L."/>
            <person name="Okwuonu G."/>
            <person name="Ongeri F."/>
            <person name="Patil S."/>
            <person name="Petrosino J."/>
            <person name="Pham C."/>
            <person name="Pham P."/>
            <person name="Pu L.-L."/>
            <person name="Puazo M."/>
            <person name="Raj R."/>
            <person name="Reid J."/>
            <person name="Rouhana J."/>
            <person name="Saada N."/>
            <person name="Shang Y."/>
            <person name="Simmons D."/>
            <person name="Thornton R."/>
            <person name="Warren J."/>
            <person name="Weissenberger G."/>
            <person name="Zhang J."/>
            <person name="Zhang L."/>
            <person name="Zhou C."/>
            <person name="Zhu D."/>
            <person name="Muzny D."/>
            <person name="Worley K."/>
            <person name="Gibbs R."/>
        </authorList>
    </citation>
    <scope>NUCLEOTIDE SEQUENCE [LARGE SCALE GENOMIC DNA]</scope>
    <source>
        <strain evidence="2">ATCC 15826 / DSM 8339 / NCTC 10426 / 6573</strain>
    </source>
</reference>
<sequence>MQGRAADGFIFIDAAAKLKKPTMTKPLTEMSLQELWQLFPIQLTPHRDEWRDWYAVEARQLQNLLHDHIHAIAHIGSTAIPGIWAKPIIDILIEVADKTALQNAATILTAHGYLQMSASANRISLNKGYTPQGFAERVFHIHLRLPDDHDEYEFRDYLQAHPDIAKQYEALKLSLLKRYEHDRDGYTAAKGDFIREITARAKAENQCRLP</sequence>
<dbReference type="Proteomes" id="UP000004870">
    <property type="component" value="Unassembled WGS sequence"/>
</dbReference>
<protein>
    <recommendedName>
        <fullName evidence="3">GrpB family protein</fullName>
    </recommendedName>
</protein>
<name>C8NAV0_CARH6</name>
<dbReference type="AlphaFoldDB" id="C8NAV0"/>
<dbReference type="HOGENOM" id="CLU_086407_0_0_6"/>
<evidence type="ECO:0000313" key="2">
    <source>
        <dbReference type="Proteomes" id="UP000004870"/>
    </source>
</evidence>
<proteinExistence type="predicted"/>
<dbReference type="InterPro" id="IPR007344">
    <property type="entry name" value="GrpB/CoaE"/>
</dbReference>
<dbReference type="Pfam" id="PF04229">
    <property type="entry name" value="GrpB"/>
    <property type="match status" value="1"/>
</dbReference>
<dbReference type="SUPFAM" id="SSF81301">
    <property type="entry name" value="Nucleotidyltransferase"/>
    <property type="match status" value="1"/>
</dbReference>
<gene>
    <name evidence="1" type="ORF">HMPREF0198_1628</name>
</gene>
<comment type="caution">
    <text evidence="1">The sequence shown here is derived from an EMBL/GenBank/DDBJ whole genome shotgun (WGS) entry which is preliminary data.</text>
</comment>
<evidence type="ECO:0008006" key="3">
    <source>
        <dbReference type="Google" id="ProtNLM"/>
    </source>
</evidence>
<evidence type="ECO:0000313" key="1">
    <source>
        <dbReference type="EMBL" id="EEV88251.1"/>
    </source>
</evidence>
<dbReference type="PANTHER" id="PTHR34822:SF1">
    <property type="entry name" value="GRPB FAMILY PROTEIN"/>
    <property type="match status" value="1"/>
</dbReference>
<dbReference type="PANTHER" id="PTHR34822">
    <property type="entry name" value="GRPB DOMAIN PROTEIN (AFU_ORTHOLOGUE AFUA_1G01530)"/>
    <property type="match status" value="1"/>
</dbReference>